<sequence>MYVLTVLALLQQLSETHSSVQQLLGGSVQVRSELSEGSDLTVLSQLQLHDDVGGNVCRHVSGLGLDDGQRCERAAAEVIVHLGGSLKKTGMKIEDVSWIVVDDEGVFPAVSEEFSHGAPGVRGEVLQRRGVRGGGRHHDGVLHGVGVRQPLHQLSHGGPLLPDGHVDAVKLLLLVRALVETLLVDDRVHGDGEIRGMMPGAFRPTRLRISIDNAPQQLRAHGNVYNRSGSLHDVALLISLSLPNTTTPTLSTLFSVPRIFSSKMDDTSAAAGQSRCDANSQHVVLKSEPPEKEGCRRGAADWRK</sequence>
<feature type="non-terminal residue" evidence="3">
    <location>
        <position position="1"/>
    </location>
</feature>
<reference evidence="3 4" key="1">
    <citation type="submission" date="2020-03" db="EMBL/GenBank/DDBJ databases">
        <title>Dissostichus mawsoni Genome sequencing and assembly.</title>
        <authorList>
            <person name="Park H."/>
        </authorList>
    </citation>
    <scope>NUCLEOTIDE SEQUENCE [LARGE SCALE GENOMIC DNA]</scope>
    <source>
        <strain evidence="3">DM0001</strain>
        <tissue evidence="3">Muscle</tissue>
    </source>
</reference>
<dbReference type="AlphaFoldDB" id="A0A7J5YHZ1"/>
<comment type="caution">
    <text evidence="3">The sequence shown here is derived from an EMBL/GenBank/DDBJ whole genome shotgun (WGS) entry which is preliminary data.</text>
</comment>
<evidence type="ECO:0000256" key="1">
    <source>
        <dbReference type="SAM" id="MobiDB-lite"/>
    </source>
</evidence>
<feature type="compositionally biased region" description="Basic and acidic residues" evidence="1">
    <location>
        <begin position="288"/>
        <end position="304"/>
    </location>
</feature>
<evidence type="ECO:0000256" key="2">
    <source>
        <dbReference type="SAM" id="SignalP"/>
    </source>
</evidence>
<evidence type="ECO:0008006" key="5">
    <source>
        <dbReference type="Google" id="ProtNLM"/>
    </source>
</evidence>
<organism evidence="3 4">
    <name type="scientific">Dissostichus mawsoni</name>
    <name type="common">Antarctic cod</name>
    <dbReference type="NCBI Taxonomy" id="36200"/>
    <lineage>
        <taxon>Eukaryota</taxon>
        <taxon>Metazoa</taxon>
        <taxon>Chordata</taxon>
        <taxon>Craniata</taxon>
        <taxon>Vertebrata</taxon>
        <taxon>Euteleostomi</taxon>
        <taxon>Actinopterygii</taxon>
        <taxon>Neopterygii</taxon>
        <taxon>Teleostei</taxon>
        <taxon>Neoteleostei</taxon>
        <taxon>Acanthomorphata</taxon>
        <taxon>Eupercaria</taxon>
        <taxon>Perciformes</taxon>
        <taxon>Notothenioidei</taxon>
        <taxon>Nototheniidae</taxon>
        <taxon>Dissostichus</taxon>
    </lineage>
</organism>
<name>A0A7J5YHZ1_DISMA</name>
<accession>A0A7J5YHZ1</accession>
<dbReference type="AntiFam" id="ANF00063">
    <property type="entry name" value="Antisense to ATP synthase alpha subunit"/>
</dbReference>
<evidence type="ECO:0000313" key="3">
    <source>
        <dbReference type="EMBL" id="KAF3848591.1"/>
    </source>
</evidence>
<evidence type="ECO:0000313" key="4">
    <source>
        <dbReference type="Proteomes" id="UP000518266"/>
    </source>
</evidence>
<keyword evidence="2" id="KW-0732">Signal</keyword>
<feature type="signal peptide" evidence="2">
    <location>
        <begin position="1"/>
        <end position="18"/>
    </location>
</feature>
<proteinExistence type="predicted"/>
<keyword evidence="4" id="KW-1185">Reference proteome</keyword>
<feature type="region of interest" description="Disordered" evidence="1">
    <location>
        <begin position="270"/>
        <end position="304"/>
    </location>
</feature>
<dbReference type="Proteomes" id="UP000518266">
    <property type="component" value="Unassembled WGS sequence"/>
</dbReference>
<dbReference type="EMBL" id="JAAKFY010000012">
    <property type="protein sequence ID" value="KAF3848591.1"/>
    <property type="molecule type" value="Genomic_DNA"/>
</dbReference>
<protein>
    <recommendedName>
        <fullName evidence="5">Secreted protein</fullName>
    </recommendedName>
</protein>
<gene>
    <name evidence="3" type="ORF">F7725_015088</name>
</gene>
<feature type="chain" id="PRO_5029563104" description="Secreted protein" evidence="2">
    <location>
        <begin position="19"/>
        <end position="304"/>
    </location>
</feature>